<reference evidence="1 2" key="1">
    <citation type="submission" date="2016-03" db="EMBL/GenBank/DDBJ databases">
        <title>Comparative genomics of the ectomycorrhizal sister species Rhizopogon vinicolor and Rhizopogon vesiculosus (Basidiomycota: Boletales) reveals a divergence of the mating type B locus.</title>
        <authorList>
            <person name="Mujic A.B."/>
            <person name="Kuo A."/>
            <person name="Tritt A."/>
            <person name="Lipzen A."/>
            <person name="Chen C."/>
            <person name="Johnson J."/>
            <person name="Sharma A."/>
            <person name="Barry K."/>
            <person name="Grigoriev I.V."/>
            <person name="Spatafora J.W."/>
        </authorList>
    </citation>
    <scope>NUCLEOTIDE SEQUENCE [LARGE SCALE GENOMIC DNA]</scope>
    <source>
        <strain evidence="1 2">AM-OR11-056</strain>
    </source>
</reference>
<comment type="caution">
    <text evidence="1">The sequence shown here is derived from an EMBL/GenBank/DDBJ whole genome shotgun (WGS) entry which is preliminary data.</text>
</comment>
<proteinExistence type="predicted"/>
<dbReference type="EMBL" id="LVVM01001981">
    <property type="protein sequence ID" value="OJA17501.1"/>
    <property type="molecule type" value="Genomic_DNA"/>
</dbReference>
<sequence>MTTVKILTLGPEARGKNIMLAKALLPAPDGLGDLPLPALRTLIVFDLPERLMRRLVRKLLRTSVSLPSTETRLLVQHKRSSVAGPLEELYYYINQPIATDDWDVERFHAIADVESYRYCDIVNRQWRLHEPEL</sequence>
<gene>
    <name evidence="1" type="ORF">AZE42_09412</name>
</gene>
<keyword evidence="2" id="KW-1185">Reference proteome</keyword>
<evidence type="ECO:0000313" key="1">
    <source>
        <dbReference type="EMBL" id="OJA17501.1"/>
    </source>
</evidence>
<organism evidence="1 2">
    <name type="scientific">Rhizopogon vesiculosus</name>
    <dbReference type="NCBI Taxonomy" id="180088"/>
    <lineage>
        <taxon>Eukaryota</taxon>
        <taxon>Fungi</taxon>
        <taxon>Dikarya</taxon>
        <taxon>Basidiomycota</taxon>
        <taxon>Agaricomycotina</taxon>
        <taxon>Agaricomycetes</taxon>
        <taxon>Agaricomycetidae</taxon>
        <taxon>Boletales</taxon>
        <taxon>Suillineae</taxon>
        <taxon>Rhizopogonaceae</taxon>
        <taxon>Rhizopogon</taxon>
    </lineage>
</organism>
<name>A0A1J8Q929_9AGAM</name>
<dbReference type="AlphaFoldDB" id="A0A1J8Q929"/>
<protein>
    <submittedName>
        <fullName evidence="1">Uncharacterized protein</fullName>
    </submittedName>
</protein>
<accession>A0A1J8Q929</accession>
<evidence type="ECO:0000313" key="2">
    <source>
        <dbReference type="Proteomes" id="UP000183567"/>
    </source>
</evidence>
<dbReference type="Proteomes" id="UP000183567">
    <property type="component" value="Unassembled WGS sequence"/>
</dbReference>